<evidence type="ECO:0000259" key="3">
    <source>
        <dbReference type="Pfam" id="PF03328"/>
    </source>
</evidence>
<dbReference type="Proteomes" id="UP000250266">
    <property type="component" value="Unassembled WGS sequence"/>
</dbReference>
<dbReference type="AlphaFoldDB" id="A0A8E2E0N0"/>
<keyword evidence="4" id="KW-0670">Pyruvate</keyword>
<keyword evidence="1" id="KW-0479">Metal-binding</keyword>
<protein>
    <submittedName>
        <fullName evidence="4">Phosphoenolpyruvate/pyruvate domain-containing protein</fullName>
    </submittedName>
</protein>
<dbReference type="GO" id="GO:0046872">
    <property type="term" value="F:metal ion binding"/>
    <property type="evidence" value="ECO:0007669"/>
    <property type="project" value="UniProtKB-KW"/>
</dbReference>
<dbReference type="InterPro" id="IPR015813">
    <property type="entry name" value="Pyrv/PenolPyrv_kinase-like_dom"/>
</dbReference>
<dbReference type="PANTHER" id="PTHR30502:SF8">
    <property type="entry name" value="SYNTHASE, PUTATIVE-RELATED"/>
    <property type="match status" value="1"/>
</dbReference>
<dbReference type="Gene3D" id="3.20.20.60">
    <property type="entry name" value="Phosphoenolpyruvate-binding domains"/>
    <property type="match status" value="1"/>
</dbReference>
<dbReference type="EMBL" id="KV745347">
    <property type="protein sequence ID" value="OCK75220.1"/>
    <property type="molecule type" value="Genomic_DNA"/>
</dbReference>
<dbReference type="OrthoDB" id="1621678at2759"/>
<dbReference type="Pfam" id="PF03328">
    <property type="entry name" value="HpcH_HpaI"/>
    <property type="match status" value="1"/>
</dbReference>
<evidence type="ECO:0000313" key="5">
    <source>
        <dbReference type="Proteomes" id="UP000250266"/>
    </source>
</evidence>
<dbReference type="InterPro" id="IPR005000">
    <property type="entry name" value="Aldolase/citrate-lyase_domain"/>
</dbReference>
<proteinExistence type="predicted"/>
<dbReference type="InterPro" id="IPR040442">
    <property type="entry name" value="Pyrv_kinase-like_dom_sf"/>
</dbReference>
<reference evidence="4 5" key="1">
    <citation type="journal article" date="2016" name="Nat. Commun.">
        <title>Ectomycorrhizal ecology is imprinted in the genome of the dominant symbiotic fungus Cenococcum geophilum.</title>
        <authorList>
            <consortium name="DOE Joint Genome Institute"/>
            <person name="Peter M."/>
            <person name="Kohler A."/>
            <person name="Ohm R.A."/>
            <person name="Kuo A."/>
            <person name="Krutzmann J."/>
            <person name="Morin E."/>
            <person name="Arend M."/>
            <person name="Barry K.W."/>
            <person name="Binder M."/>
            <person name="Choi C."/>
            <person name="Clum A."/>
            <person name="Copeland A."/>
            <person name="Grisel N."/>
            <person name="Haridas S."/>
            <person name="Kipfer T."/>
            <person name="LaButti K."/>
            <person name="Lindquist E."/>
            <person name="Lipzen A."/>
            <person name="Maire R."/>
            <person name="Meier B."/>
            <person name="Mihaltcheva S."/>
            <person name="Molinier V."/>
            <person name="Murat C."/>
            <person name="Poggeler S."/>
            <person name="Quandt C.A."/>
            <person name="Sperisen C."/>
            <person name="Tritt A."/>
            <person name="Tisserant E."/>
            <person name="Crous P.W."/>
            <person name="Henrissat B."/>
            <person name="Nehls U."/>
            <person name="Egli S."/>
            <person name="Spatafora J.W."/>
            <person name="Grigoriev I.V."/>
            <person name="Martin F.M."/>
        </authorList>
    </citation>
    <scope>NUCLEOTIDE SEQUENCE [LARGE SCALE GENOMIC DNA]</scope>
    <source>
        <strain evidence="4 5">CBS 459.81</strain>
    </source>
</reference>
<dbReference type="GO" id="GO:0016832">
    <property type="term" value="F:aldehyde-lyase activity"/>
    <property type="evidence" value="ECO:0007669"/>
    <property type="project" value="TreeGrafter"/>
</dbReference>
<name>A0A8E2E0N0_9PEZI</name>
<dbReference type="GO" id="GO:0005737">
    <property type="term" value="C:cytoplasm"/>
    <property type="evidence" value="ECO:0007669"/>
    <property type="project" value="TreeGrafter"/>
</dbReference>
<keyword evidence="5" id="KW-1185">Reference proteome</keyword>
<feature type="domain" description="HpcH/HpaI aldolase/citrate lyase" evidence="3">
    <location>
        <begin position="45"/>
        <end position="264"/>
    </location>
</feature>
<dbReference type="SUPFAM" id="SSF51621">
    <property type="entry name" value="Phosphoenolpyruvate/pyruvate domain"/>
    <property type="match status" value="1"/>
</dbReference>
<accession>A0A8E2E0N0</accession>
<gene>
    <name evidence="4" type="ORF">K432DRAFT_386323</name>
</gene>
<evidence type="ECO:0000256" key="1">
    <source>
        <dbReference type="ARBA" id="ARBA00022723"/>
    </source>
</evidence>
<organism evidence="4 5">
    <name type="scientific">Lepidopterella palustris CBS 459.81</name>
    <dbReference type="NCBI Taxonomy" id="1314670"/>
    <lineage>
        <taxon>Eukaryota</taxon>
        <taxon>Fungi</taxon>
        <taxon>Dikarya</taxon>
        <taxon>Ascomycota</taxon>
        <taxon>Pezizomycotina</taxon>
        <taxon>Dothideomycetes</taxon>
        <taxon>Pleosporomycetidae</taxon>
        <taxon>Mytilinidiales</taxon>
        <taxon>Argynnaceae</taxon>
        <taxon>Lepidopterella</taxon>
    </lineage>
</organism>
<evidence type="ECO:0000313" key="4">
    <source>
        <dbReference type="EMBL" id="OCK75220.1"/>
    </source>
</evidence>
<evidence type="ECO:0000256" key="2">
    <source>
        <dbReference type="ARBA" id="ARBA00023239"/>
    </source>
</evidence>
<sequence>MYDAEKPVSGGGPSSTGISSSFLAAIKSNDGPILGTILSFPSILTAKIAARSGFQWAMIDMEHSPFTMQQATEIVHAVVASSQGSCLPLIRIPSQGTEWVKWALDTGAAGIIVPMVHTAADAEDLVQKALYPPRGTRSFGPYNAPFGDVNGGISFPDYYAKAQRRDVAVLPIVESREGVRNAEAILAVDGVTGVFVGPYDLRLSMGLPGGADGAEQEFSEAVEKICKAGKGLGKPIGSMGTGVDLSAKRTGQGMDFLLVSFDHNALMKGFRTDIENARAGVERAVKL</sequence>
<dbReference type="PANTHER" id="PTHR30502">
    <property type="entry name" value="2-KETO-3-DEOXY-L-RHAMNONATE ALDOLASE"/>
    <property type="match status" value="1"/>
</dbReference>
<keyword evidence="2" id="KW-0456">Lyase</keyword>
<dbReference type="InterPro" id="IPR050251">
    <property type="entry name" value="HpcH-HpaI_aldolase"/>
</dbReference>